<keyword evidence="9" id="KW-1133">Transmembrane helix</keyword>
<dbReference type="EC" id="3.1.1.13" evidence="7"/>
<dbReference type="GO" id="GO:0019915">
    <property type="term" value="P:lipid storage"/>
    <property type="evidence" value="ECO:0007669"/>
    <property type="project" value="InterPro"/>
</dbReference>
<comment type="catalytic activity">
    <reaction evidence="8">
        <text>a cholesterol ester + H2O = cholesterol + a fatty acid + H(+)</text>
        <dbReference type="Rhea" id="RHEA:36403"/>
        <dbReference type="ChEBI" id="CHEBI:15377"/>
        <dbReference type="ChEBI" id="CHEBI:15378"/>
        <dbReference type="ChEBI" id="CHEBI:16113"/>
        <dbReference type="ChEBI" id="CHEBI:17002"/>
        <dbReference type="ChEBI" id="CHEBI:28868"/>
        <dbReference type="EC" id="3.1.1.13"/>
    </reaction>
    <physiologicalReaction direction="left-to-right" evidence="8">
        <dbReference type="Rhea" id="RHEA:36404"/>
    </physiologicalReaction>
</comment>
<evidence type="ECO:0000313" key="11">
    <source>
        <dbReference type="RefSeq" id="XP_014473090.1"/>
    </source>
</evidence>
<comment type="subcellular location">
    <subcellularLocation>
        <location evidence="1">Lipid droplet</location>
    </subcellularLocation>
</comment>
<keyword evidence="4" id="KW-0551">Lipid droplet</keyword>
<dbReference type="CTD" id="38150"/>
<accession>A0A6P3X449</accession>
<evidence type="ECO:0000256" key="7">
    <source>
        <dbReference type="ARBA" id="ARBA00039150"/>
    </source>
</evidence>
<keyword evidence="9" id="KW-0812">Transmembrane</keyword>
<evidence type="ECO:0000256" key="2">
    <source>
        <dbReference type="ARBA" id="ARBA00008300"/>
    </source>
</evidence>
<evidence type="ECO:0000256" key="8">
    <source>
        <dbReference type="ARBA" id="ARBA00049527"/>
    </source>
</evidence>
<keyword evidence="5 11" id="KW-0378">Hydrolase</keyword>
<dbReference type="GO" id="GO:0004771">
    <property type="term" value="F:sterol ester esterase activity"/>
    <property type="evidence" value="ECO:0007669"/>
    <property type="project" value="UniProtKB-EC"/>
</dbReference>
<reference evidence="11" key="1">
    <citation type="submission" date="2025-08" db="UniProtKB">
        <authorList>
            <consortium name="RefSeq"/>
        </authorList>
    </citation>
    <scope>IDENTIFICATION</scope>
</reference>
<name>A0A6P3X449_DINQU</name>
<evidence type="ECO:0000256" key="4">
    <source>
        <dbReference type="ARBA" id="ARBA00022677"/>
    </source>
</evidence>
<dbReference type="Gene3D" id="3.40.50.1820">
    <property type="entry name" value="alpha/beta hydrolase"/>
    <property type="match status" value="1"/>
</dbReference>
<dbReference type="RefSeq" id="XP_014473090.1">
    <property type="nucleotide sequence ID" value="XM_014617604.1"/>
</dbReference>
<keyword evidence="10" id="KW-1185">Reference proteome</keyword>
<dbReference type="KEGG" id="dqu:106743604"/>
<comment type="similarity">
    <text evidence="2">Belongs to the AB hydrolase superfamily. LDAH family.</text>
</comment>
<evidence type="ECO:0000256" key="1">
    <source>
        <dbReference type="ARBA" id="ARBA00004502"/>
    </source>
</evidence>
<dbReference type="GeneID" id="106743604"/>
<dbReference type="OrthoDB" id="448051at2759"/>
<dbReference type="GO" id="GO:0005811">
    <property type="term" value="C:lipid droplet"/>
    <property type="evidence" value="ECO:0007669"/>
    <property type="project" value="UniProtKB-SubCell"/>
</dbReference>
<dbReference type="InterPro" id="IPR029058">
    <property type="entry name" value="AB_hydrolase_fold"/>
</dbReference>
<dbReference type="PANTHER" id="PTHR13390:SF0">
    <property type="entry name" value="LIPID DROPLET-ASSOCIATED HYDROLASE"/>
    <property type="match status" value="1"/>
</dbReference>
<evidence type="ECO:0000313" key="10">
    <source>
        <dbReference type="Proteomes" id="UP000515204"/>
    </source>
</evidence>
<dbReference type="InterPro" id="IPR019363">
    <property type="entry name" value="LDAH"/>
</dbReference>
<dbReference type="Pfam" id="PF10230">
    <property type="entry name" value="LIDHydrolase"/>
    <property type="match status" value="1"/>
</dbReference>
<keyword evidence="9" id="KW-0472">Membrane</keyword>
<dbReference type="SUPFAM" id="SSF53474">
    <property type="entry name" value="alpha/beta-Hydrolases"/>
    <property type="match status" value="1"/>
</dbReference>
<evidence type="ECO:0000256" key="5">
    <source>
        <dbReference type="ARBA" id="ARBA00022801"/>
    </source>
</evidence>
<feature type="transmembrane region" description="Helical" evidence="9">
    <location>
        <begin position="163"/>
        <end position="182"/>
    </location>
</feature>
<dbReference type="PANTHER" id="PTHR13390">
    <property type="entry name" value="LIPASE"/>
    <property type="match status" value="1"/>
</dbReference>
<proteinExistence type="inferred from homology"/>
<dbReference type="Proteomes" id="UP000515204">
    <property type="component" value="Unplaced"/>
</dbReference>
<evidence type="ECO:0000256" key="9">
    <source>
        <dbReference type="SAM" id="Phobius"/>
    </source>
</evidence>
<gene>
    <name evidence="11" type="primary">LOC106743604</name>
</gene>
<organism evidence="10 11">
    <name type="scientific">Dinoponera quadriceps</name>
    <name type="common">South American ant</name>
    <dbReference type="NCBI Taxonomy" id="609295"/>
    <lineage>
        <taxon>Eukaryota</taxon>
        <taxon>Metazoa</taxon>
        <taxon>Ecdysozoa</taxon>
        <taxon>Arthropoda</taxon>
        <taxon>Hexapoda</taxon>
        <taxon>Insecta</taxon>
        <taxon>Pterygota</taxon>
        <taxon>Neoptera</taxon>
        <taxon>Endopterygota</taxon>
        <taxon>Hymenoptera</taxon>
        <taxon>Apocrita</taxon>
        <taxon>Aculeata</taxon>
        <taxon>Formicoidea</taxon>
        <taxon>Formicidae</taxon>
        <taxon>Ponerinae</taxon>
        <taxon>Ponerini</taxon>
        <taxon>Dinoponera</taxon>
    </lineage>
</organism>
<evidence type="ECO:0000256" key="3">
    <source>
        <dbReference type="ARBA" id="ARBA00019242"/>
    </source>
</evidence>
<dbReference type="AlphaFoldDB" id="A0A6P3X449"/>
<sequence>MRGAMVNCNQVQTEVITEGRWIEEEPLPHSTKQVVLVITGNPGLPGFYESFIKAINSKLSFDTPVWVVGHAGHVQPPENLDIAMPSNKKWRDHYGLTAQVQHKAEFIKTYVPEDVQLYLIGHSIGAWVLLNLLRDPDINKRVKKCYMLFPTIEYMAETRNGRIFHNIISRVAPLWIFLSWFFTTIFPSFLQTFMISVFSFFYGIPAKYNKVVQKMLDPRVLYRIINLAKEELKYIKEADHETISKYSDKLWFYYGTIDGWVPVRYYKNMMTKHPNLNAQLCQRGFYHSFVLKNDVDMGHIVGELINNE</sequence>
<evidence type="ECO:0000256" key="6">
    <source>
        <dbReference type="ARBA" id="ARBA00031924"/>
    </source>
</evidence>
<protein>
    <recommendedName>
        <fullName evidence="3">Lipid droplet-associated hydrolase</fullName>
        <ecNumber evidence="7">3.1.1.13</ecNumber>
    </recommendedName>
    <alternativeName>
        <fullName evidence="6">Lipid droplet-associated serine hydrolase</fullName>
    </alternativeName>
</protein>